<gene>
    <name evidence="1" type="ORF">RHMOL_Rhmol04G0145600</name>
</gene>
<name>A0ACC0P2U9_RHOML</name>
<sequence>MPKTSTLTALAKIVSPLPSWTPVAASPSSISCTSDRSSTDEGLRNRSKRFWYLFIVRMDDGRVEGSVEHSLHSEELLKECTPCINMEFESEAAAFRFCNEHGRIIGFRIRRDYHNKSRLDGSGIGSLILWLTSELDNQIPVEWRLRVGRTLQVELVIRRKKISRGSWDDEVGMTEVVEKKGGMWTTTGIVRGNKMYCSIEETLFLAERGELSVLDADDSSISLEDLYTKVAKATSGCCWESFEVYRHLRSLGYIVQRHGNPWTMKGTKNESASAVGIPQIKVTTEQNCGGPCLINELLNNMRIEEVRPAFDVFLPNSKFKKSSPGNPSFVLCVTRVHVTESGIDVLGIKLVLTIWSLSIQPRFRACLIARERFLWGKGTGILPMYWGPSLLRLAIDESGDMLLSYEIGRRRRWVWLCKQLLCRIFMLLKLDWSNHLSSCPVYQFLALRTVAIHHPNHRLKTLKGSAMAFL</sequence>
<organism evidence="1 2">
    <name type="scientific">Rhododendron molle</name>
    <name type="common">Chinese azalea</name>
    <name type="synonym">Azalea mollis</name>
    <dbReference type="NCBI Taxonomy" id="49168"/>
    <lineage>
        <taxon>Eukaryota</taxon>
        <taxon>Viridiplantae</taxon>
        <taxon>Streptophyta</taxon>
        <taxon>Embryophyta</taxon>
        <taxon>Tracheophyta</taxon>
        <taxon>Spermatophyta</taxon>
        <taxon>Magnoliopsida</taxon>
        <taxon>eudicotyledons</taxon>
        <taxon>Gunneridae</taxon>
        <taxon>Pentapetalae</taxon>
        <taxon>asterids</taxon>
        <taxon>Ericales</taxon>
        <taxon>Ericaceae</taxon>
        <taxon>Ericoideae</taxon>
        <taxon>Rhodoreae</taxon>
        <taxon>Rhododendron</taxon>
    </lineage>
</organism>
<evidence type="ECO:0000313" key="2">
    <source>
        <dbReference type="Proteomes" id="UP001062846"/>
    </source>
</evidence>
<proteinExistence type="predicted"/>
<comment type="caution">
    <text evidence="1">The sequence shown here is derived from an EMBL/GenBank/DDBJ whole genome shotgun (WGS) entry which is preliminary data.</text>
</comment>
<reference evidence="1" key="1">
    <citation type="submission" date="2022-02" db="EMBL/GenBank/DDBJ databases">
        <title>Plant Genome Project.</title>
        <authorList>
            <person name="Zhang R.-G."/>
        </authorList>
    </citation>
    <scope>NUCLEOTIDE SEQUENCE</scope>
    <source>
        <strain evidence="1">AT1</strain>
    </source>
</reference>
<dbReference type="Proteomes" id="UP001062846">
    <property type="component" value="Chromosome 4"/>
</dbReference>
<accession>A0ACC0P2U9</accession>
<protein>
    <submittedName>
        <fullName evidence="1">Uncharacterized protein</fullName>
    </submittedName>
</protein>
<evidence type="ECO:0000313" key="1">
    <source>
        <dbReference type="EMBL" id="KAI8559058.1"/>
    </source>
</evidence>
<dbReference type="EMBL" id="CM046391">
    <property type="protein sequence ID" value="KAI8559058.1"/>
    <property type="molecule type" value="Genomic_DNA"/>
</dbReference>
<keyword evidence="2" id="KW-1185">Reference proteome</keyword>